<evidence type="ECO:0000256" key="4">
    <source>
        <dbReference type="ARBA" id="ARBA00022605"/>
    </source>
</evidence>
<dbReference type="Gene3D" id="3.10.310.10">
    <property type="entry name" value="Diaminopimelate Epimerase, Chain A, domain 1"/>
    <property type="match status" value="2"/>
</dbReference>
<dbReference type="Proteomes" id="UP000035199">
    <property type="component" value="Chromosome"/>
</dbReference>
<proteinExistence type="inferred from homology"/>
<evidence type="ECO:0000256" key="7">
    <source>
        <dbReference type="ARBA" id="ARBA00051712"/>
    </source>
</evidence>
<evidence type="ECO:0000313" key="11">
    <source>
        <dbReference type="Proteomes" id="UP000035199"/>
    </source>
</evidence>
<dbReference type="GO" id="GO:0008837">
    <property type="term" value="F:diaminopimelate epimerase activity"/>
    <property type="evidence" value="ECO:0007669"/>
    <property type="project" value="UniProtKB-UniRule"/>
</dbReference>
<comment type="pathway">
    <text evidence="1 8">Amino-acid biosynthesis; L-lysine biosynthesis via DAP pathway; DL-2,6-diaminopimelate from LL-2,6-diaminopimelate: step 1/1.</text>
</comment>
<dbReference type="GO" id="GO:0005829">
    <property type="term" value="C:cytosol"/>
    <property type="evidence" value="ECO:0007669"/>
    <property type="project" value="TreeGrafter"/>
</dbReference>
<feature type="active site" evidence="9">
    <location>
        <position position="96"/>
    </location>
</feature>
<feature type="binding site" evidence="8">
    <location>
        <position position="87"/>
    </location>
    <ligand>
        <name>substrate</name>
    </ligand>
</feature>
<feature type="active site" description="Proton acceptor" evidence="8">
    <location>
        <position position="238"/>
    </location>
</feature>
<evidence type="ECO:0000256" key="9">
    <source>
        <dbReference type="PROSITE-ProRule" id="PRU10125"/>
    </source>
</evidence>
<comment type="function">
    <text evidence="8">Catalyzes the stereoinversion of LL-2,6-diaminopimelate (L,L-DAP) to meso-diaminopimelate (meso-DAP), a precursor of L-lysine and an essential component of the bacterial peptidoglycan.</text>
</comment>
<dbReference type="EMBL" id="CP011542">
    <property type="protein sequence ID" value="AKK06136.1"/>
    <property type="molecule type" value="Genomic_DNA"/>
</dbReference>
<keyword evidence="5 8" id="KW-0457">Lysine biosynthesis</keyword>
<reference evidence="10 11" key="1">
    <citation type="journal article" date="2015" name="Genome Announc.">
        <title>Complete Genome Sequence of the Type Strain Corynebacterium mustelae DSM 45274, Isolated from Various Tissues of a Male Ferret with Lethal Sepsis.</title>
        <authorList>
            <person name="Ruckert C."/>
            <person name="Eimer J."/>
            <person name="Winkler A."/>
            <person name="Tauch A."/>
        </authorList>
    </citation>
    <scope>NUCLEOTIDE SEQUENCE [LARGE SCALE GENOMIC DNA]</scope>
    <source>
        <strain evidence="10 11">DSM 45274</strain>
    </source>
</reference>
<protein>
    <recommendedName>
        <fullName evidence="3 8">Diaminopimelate epimerase</fullName>
        <shortName evidence="8">DAP epimerase</shortName>
        <ecNumber evidence="3 8">5.1.1.7</ecNumber>
    </recommendedName>
    <alternativeName>
        <fullName evidence="8">PLP-independent amino acid racemase</fullName>
    </alternativeName>
</protein>
<feature type="binding site" evidence="8">
    <location>
        <position position="172"/>
    </location>
    <ligand>
        <name>substrate</name>
    </ligand>
</feature>
<comment type="catalytic activity">
    <reaction evidence="7 8">
        <text>(2S,6S)-2,6-diaminopimelate = meso-2,6-diaminopimelate</text>
        <dbReference type="Rhea" id="RHEA:15393"/>
        <dbReference type="ChEBI" id="CHEBI:57609"/>
        <dbReference type="ChEBI" id="CHEBI:57791"/>
        <dbReference type="EC" id="5.1.1.7"/>
    </reaction>
</comment>
<feature type="site" description="Could be important to modulate the pK values of the two catalytic cysteine residues" evidence="8">
    <location>
        <position position="229"/>
    </location>
</feature>
<dbReference type="HAMAP" id="MF_00197">
    <property type="entry name" value="DAP_epimerase"/>
    <property type="match status" value="1"/>
</dbReference>
<dbReference type="PANTHER" id="PTHR31689">
    <property type="entry name" value="DIAMINOPIMELATE EPIMERASE, CHLOROPLASTIC"/>
    <property type="match status" value="1"/>
</dbReference>
<keyword evidence="11" id="KW-1185">Reference proteome</keyword>
<comment type="similarity">
    <text evidence="2 8">Belongs to the diaminopimelate epimerase family.</text>
</comment>
<evidence type="ECO:0000256" key="8">
    <source>
        <dbReference type="HAMAP-Rule" id="MF_00197"/>
    </source>
</evidence>
<dbReference type="SUPFAM" id="SSF54506">
    <property type="entry name" value="Diaminopimelate epimerase-like"/>
    <property type="match status" value="2"/>
</dbReference>
<dbReference type="EC" id="5.1.1.7" evidence="3 8"/>
<evidence type="ECO:0000256" key="3">
    <source>
        <dbReference type="ARBA" id="ARBA00013080"/>
    </source>
</evidence>
<organism evidence="10 11">
    <name type="scientific">Corynebacterium mustelae</name>
    <dbReference type="NCBI Taxonomy" id="571915"/>
    <lineage>
        <taxon>Bacteria</taxon>
        <taxon>Bacillati</taxon>
        <taxon>Actinomycetota</taxon>
        <taxon>Actinomycetes</taxon>
        <taxon>Mycobacteriales</taxon>
        <taxon>Corynebacteriaceae</taxon>
        <taxon>Corynebacterium</taxon>
    </lineage>
</organism>
<dbReference type="PROSITE" id="PS01326">
    <property type="entry name" value="DAP_EPIMERASE"/>
    <property type="match status" value="1"/>
</dbReference>
<comment type="caution">
    <text evidence="8">Lacks conserved residue(s) required for the propagation of feature annotation.</text>
</comment>
<dbReference type="NCBIfam" id="TIGR00652">
    <property type="entry name" value="DapF"/>
    <property type="match status" value="1"/>
</dbReference>
<feature type="binding site" evidence="8">
    <location>
        <position position="20"/>
    </location>
    <ligand>
        <name>substrate</name>
    </ligand>
</feature>
<comment type="subunit">
    <text evidence="8">Homodimer.</text>
</comment>
<name>A0A0G3GYD9_9CORY</name>
<feature type="binding site" evidence="8">
    <location>
        <position position="207"/>
    </location>
    <ligand>
        <name>substrate</name>
    </ligand>
</feature>
<dbReference type="Pfam" id="PF01678">
    <property type="entry name" value="DAP_epimerase"/>
    <property type="match status" value="2"/>
</dbReference>
<dbReference type="KEGG" id="cmv:CMUST_09095"/>
<dbReference type="InterPro" id="IPR001653">
    <property type="entry name" value="DAP_epimerase_DapF"/>
</dbReference>
<dbReference type="STRING" id="571915.CMUST_09095"/>
<dbReference type="RefSeq" id="WP_047262225.1">
    <property type="nucleotide sequence ID" value="NZ_CP011542.1"/>
</dbReference>
<reference evidence="11" key="2">
    <citation type="submission" date="2015-05" db="EMBL/GenBank/DDBJ databases">
        <title>Complete genome sequence of Corynebacterium mustelae DSM 45274, isolated from various tissues of a male ferret with lethal sepsis.</title>
        <authorList>
            <person name="Ruckert C."/>
            <person name="Albersmeier A."/>
            <person name="Winkler A."/>
            <person name="Tauch A."/>
        </authorList>
    </citation>
    <scope>NUCLEOTIDE SEQUENCE [LARGE SCALE GENOMIC DNA]</scope>
    <source>
        <strain evidence="11">DSM 45274</strain>
    </source>
</reference>
<feature type="binding site" evidence="8">
    <location>
        <begin position="229"/>
        <end position="230"/>
    </location>
    <ligand>
        <name>substrate</name>
    </ligand>
</feature>
<feature type="binding site" evidence="8">
    <location>
        <begin position="239"/>
        <end position="240"/>
    </location>
    <ligand>
        <name>substrate</name>
    </ligand>
</feature>
<comment type="subcellular location">
    <subcellularLocation>
        <location evidence="8">Cytoplasm</location>
    </subcellularLocation>
</comment>
<evidence type="ECO:0000256" key="6">
    <source>
        <dbReference type="ARBA" id="ARBA00023235"/>
    </source>
</evidence>
<evidence type="ECO:0000256" key="1">
    <source>
        <dbReference type="ARBA" id="ARBA00005196"/>
    </source>
</evidence>
<dbReference type="PANTHER" id="PTHR31689:SF0">
    <property type="entry name" value="DIAMINOPIMELATE EPIMERASE"/>
    <property type="match status" value="1"/>
</dbReference>
<keyword evidence="8" id="KW-0963">Cytoplasm</keyword>
<evidence type="ECO:0000256" key="5">
    <source>
        <dbReference type="ARBA" id="ARBA00023154"/>
    </source>
</evidence>
<gene>
    <name evidence="8 10" type="primary">dapF</name>
    <name evidence="10" type="ORF">CMUST_09095</name>
</gene>
<evidence type="ECO:0000313" key="10">
    <source>
        <dbReference type="EMBL" id="AKK06136.1"/>
    </source>
</evidence>
<dbReference type="InterPro" id="IPR018510">
    <property type="entry name" value="DAP_epimerase_AS"/>
</dbReference>
<dbReference type="GO" id="GO:0009089">
    <property type="term" value="P:lysine biosynthetic process via diaminopimelate"/>
    <property type="evidence" value="ECO:0007669"/>
    <property type="project" value="UniProtKB-UniRule"/>
</dbReference>
<feature type="binding site" evidence="8">
    <location>
        <begin position="97"/>
        <end position="98"/>
    </location>
    <ligand>
        <name>substrate</name>
    </ligand>
</feature>
<sequence length="300" mass="31478">MNTKTDHGTLPFLKGHGTENDFVIIFDPDAQQELKPKCIAALCNRRSGIGADGLLRVARTGALFDAGLITEIPEGVDRADWFMDYYNADGSVAEMCGNGARVFAHFVRSRGLVTMDSFVIGTRAGGKQATVFSCSDLNADVAVEMGEPIVTGISTCTISNHSFAGLGVDMGNPHLACVVPHLTAESLAEMELAQPVFDPEFFPSGVNVEILTALTTDGEIPMCHMRVHERGVGETRSCGTGTVAAARAALADAGIDFGSVRVVVPGGEVLVTITETGSQLRGPSTIIAEGVVSRAAVLSH</sequence>
<dbReference type="UniPathway" id="UPA00034">
    <property type="reaction ID" value="UER00025"/>
</dbReference>
<keyword evidence="4 8" id="KW-0028">Amino-acid biosynthesis</keyword>
<feature type="site" description="Could be important to modulate the pK values of the two catalytic cysteine residues" evidence="8">
    <location>
        <position position="174"/>
    </location>
</feature>
<dbReference type="PATRIC" id="fig|571915.4.peg.1928"/>
<evidence type="ECO:0000256" key="2">
    <source>
        <dbReference type="ARBA" id="ARBA00010219"/>
    </source>
</evidence>
<keyword evidence="6 8" id="KW-0413">Isomerase</keyword>
<dbReference type="AlphaFoldDB" id="A0A0G3GYD9"/>
<feature type="active site" description="Proton donor" evidence="8">
    <location>
        <position position="96"/>
    </location>
</feature>
<dbReference type="OrthoDB" id="9805408at2"/>
<accession>A0A0G3GYD9</accession>